<evidence type="ECO:0000256" key="1">
    <source>
        <dbReference type="SAM" id="MobiDB-lite"/>
    </source>
</evidence>
<sequence>MRSIRSQVFLAVLGLSGLTGSSAFAATAPVVAVNREIGLSITGSFQDALSSDTTSYSGTTSTSTGRTHSYESGWNSNSRRIGWTPGFRADSSVMFDAFGISNLYASAQFGLQDGQRNYKYHFASHATASSPYTFRFGGKDDAKATSTRGEIGKGFLMLSQSLLLTPFAQGGYLSSGFDNFGDFGNFFVGAGLKADYALTSRLVLRGRFGWSAVLSSHTGYDYGLSSSAHSLWQGGVGVDYRMTQHLHLTAGGDYSYTHRAEADASNTNASNSIGIYSLGSLPHFQSQSSSLSNDVTLHAGGGIEEPLIDVLGR</sequence>
<dbReference type="RefSeq" id="WP_062503823.1">
    <property type="nucleotide sequence ID" value="NZ_BSNT01000068.1"/>
</dbReference>
<gene>
    <name evidence="3" type="ORF">GCM10010937_21370</name>
</gene>
<proteinExistence type="predicted"/>
<evidence type="ECO:0000313" key="4">
    <source>
        <dbReference type="Proteomes" id="UP001156613"/>
    </source>
</evidence>
<dbReference type="InterPro" id="IPR036709">
    <property type="entry name" value="Autotransporte_beta_dom_sf"/>
</dbReference>
<dbReference type="Gene3D" id="2.40.160.20">
    <property type="match status" value="1"/>
</dbReference>
<dbReference type="Proteomes" id="UP001156613">
    <property type="component" value="Unassembled WGS sequence"/>
</dbReference>
<protein>
    <submittedName>
        <fullName evidence="3">Uncharacterized protein</fullName>
    </submittedName>
</protein>
<feature type="region of interest" description="Disordered" evidence="1">
    <location>
        <begin position="50"/>
        <end position="74"/>
    </location>
</feature>
<reference evidence="4" key="1">
    <citation type="journal article" date="2019" name="Int. J. Syst. Evol. Microbiol.">
        <title>The Global Catalogue of Microorganisms (GCM) 10K type strain sequencing project: providing services to taxonomists for standard genome sequencing and annotation.</title>
        <authorList>
            <consortium name="The Broad Institute Genomics Platform"/>
            <consortium name="The Broad Institute Genome Sequencing Center for Infectious Disease"/>
            <person name="Wu L."/>
            <person name="Ma J."/>
        </authorList>
    </citation>
    <scope>NUCLEOTIDE SEQUENCE [LARGE SCALE GENOMIC DNA]</scope>
    <source>
        <strain evidence="4">NBRC 3271</strain>
    </source>
</reference>
<dbReference type="EMBL" id="BSNT01000068">
    <property type="protein sequence ID" value="GLQ60334.1"/>
    <property type="molecule type" value="Genomic_DNA"/>
</dbReference>
<accession>A0ABQ5WKS7</accession>
<feature type="compositionally biased region" description="Low complexity" evidence="1">
    <location>
        <begin position="50"/>
        <end position="67"/>
    </location>
</feature>
<organism evidence="3 4">
    <name type="scientific">Gluconobacter japonicus</name>
    <dbReference type="NCBI Taxonomy" id="376620"/>
    <lineage>
        <taxon>Bacteria</taxon>
        <taxon>Pseudomonadati</taxon>
        <taxon>Pseudomonadota</taxon>
        <taxon>Alphaproteobacteria</taxon>
        <taxon>Acetobacterales</taxon>
        <taxon>Acetobacteraceae</taxon>
        <taxon>Gluconobacter</taxon>
    </lineage>
</organism>
<feature type="signal peptide" evidence="2">
    <location>
        <begin position="1"/>
        <end position="25"/>
    </location>
</feature>
<comment type="caution">
    <text evidence="3">The sequence shown here is derived from an EMBL/GenBank/DDBJ whole genome shotgun (WGS) entry which is preliminary data.</text>
</comment>
<dbReference type="SUPFAM" id="SSF103515">
    <property type="entry name" value="Autotransporter"/>
    <property type="match status" value="1"/>
</dbReference>
<name>A0ABQ5WKS7_GLUJA</name>
<feature type="chain" id="PRO_5046299698" evidence="2">
    <location>
        <begin position="26"/>
        <end position="313"/>
    </location>
</feature>
<evidence type="ECO:0000256" key="2">
    <source>
        <dbReference type="SAM" id="SignalP"/>
    </source>
</evidence>
<keyword evidence="2" id="KW-0732">Signal</keyword>
<keyword evidence="4" id="KW-1185">Reference proteome</keyword>
<evidence type="ECO:0000313" key="3">
    <source>
        <dbReference type="EMBL" id="GLQ60334.1"/>
    </source>
</evidence>